<name>A0ABP9ANS4_9ACTN</name>
<reference evidence="4" key="1">
    <citation type="journal article" date="2019" name="Int. J. Syst. Evol. Microbiol.">
        <title>The Global Catalogue of Microorganisms (GCM) 10K type strain sequencing project: providing services to taxonomists for standard genome sequencing and annotation.</title>
        <authorList>
            <consortium name="The Broad Institute Genomics Platform"/>
            <consortium name="The Broad Institute Genome Sequencing Center for Infectious Disease"/>
            <person name="Wu L."/>
            <person name="Ma J."/>
        </authorList>
    </citation>
    <scope>NUCLEOTIDE SEQUENCE [LARGE SCALE GENOMIC DNA]</scope>
    <source>
        <strain evidence="4">JCM 18081</strain>
    </source>
</reference>
<keyword evidence="4" id="KW-1185">Reference proteome</keyword>
<dbReference type="InterPro" id="IPR025295">
    <property type="entry name" value="eCIS_core_dom"/>
</dbReference>
<organism evidence="3 4">
    <name type="scientific">Streptomyces ziwulingensis</name>
    <dbReference type="NCBI Taxonomy" id="1045501"/>
    <lineage>
        <taxon>Bacteria</taxon>
        <taxon>Bacillati</taxon>
        <taxon>Actinomycetota</taxon>
        <taxon>Actinomycetes</taxon>
        <taxon>Kitasatosporales</taxon>
        <taxon>Streptomycetaceae</taxon>
        <taxon>Streptomyces</taxon>
    </lineage>
</organism>
<feature type="domain" description="eCIS core" evidence="2">
    <location>
        <begin position="123"/>
        <end position="192"/>
    </location>
</feature>
<evidence type="ECO:0000256" key="1">
    <source>
        <dbReference type="SAM" id="MobiDB-lite"/>
    </source>
</evidence>
<dbReference type="EMBL" id="BAABIG010000004">
    <property type="protein sequence ID" value="GAA4783364.1"/>
    <property type="molecule type" value="Genomic_DNA"/>
</dbReference>
<feature type="region of interest" description="Disordered" evidence="1">
    <location>
        <begin position="54"/>
        <end position="75"/>
    </location>
</feature>
<feature type="region of interest" description="Disordered" evidence="1">
    <location>
        <begin position="191"/>
        <end position="261"/>
    </location>
</feature>
<feature type="region of interest" description="Disordered" evidence="1">
    <location>
        <begin position="1"/>
        <end position="40"/>
    </location>
</feature>
<evidence type="ECO:0000259" key="2">
    <source>
        <dbReference type="Pfam" id="PF13699"/>
    </source>
</evidence>
<protein>
    <submittedName>
        <fullName evidence="3">DUF4157 domain-containing protein</fullName>
    </submittedName>
</protein>
<evidence type="ECO:0000313" key="3">
    <source>
        <dbReference type="EMBL" id="GAA4783364.1"/>
    </source>
</evidence>
<feature type="compositionally biased region" description="Low complexity" evidence="1">
    <location>
        <begin position="231"/>
        <end position="246"/>
    </location>
</feature>
<comment type="caution">
    <text evidence="3">The sequence shown here is derived from an EMBL/GenBank/DDBJ whole genome shotgun (WGS) entry which is preliminary data.</text>
</comment>
<evidence type="ECO:0000313" key="4">
    <source>
        <dbReference type="Proteomes" id="UP001501265"/>
    </source>
</evidence>
<dbReference type="Proteomes" id="UP001501265">
    <property type="component" value="Unassembled WGS sequence"/>
</dbReference>
<feature type="compositionally biased region" description="Basic and acidic residues" evidence="1">
    <location>
        <begin position="211"/>
        <end position="224"/>
    </location>
</feature>
<proteinExistence type="predicted"/>
<accession>A0ABP9ANS4</accession>
<dbReference type="RefSeq" id="WP_345616894.1">
    <property type="nucleotide sequence ID" value="NZ_BAABIG010000004.1"/>
</dbReference>
<sequence>MGLARDESTTTGVRQAPQRPRPASLSAGTAVQRMLASQSQAGNQAVVEMLRRAGHPGTPDQHRHGHGCGHPAREAPVQRSLDGATVARAEEEHDHGHDHVQDSSPAGQSALLAAAMNSPSESLPSSVVAKAGAFYQNDRLASTRVHRDAVAQRATAAMGAQAMTVGHHIFLSAPTGDDRLIGHELSHVDKNLKGLPETGRSNGAGVSVTDPKQDSERAAERDGDAYAAGRATAPSAVAQRSAASAAHQPVQRMPGEGEQAGRQVALQDTPPGLSAEDGIAALPENSEQEVILQRGVTPTQKKYLVREVIRGSFVDLAHMLQAPAENATKPDPEHVKQYVNSNRNEDTAKLIEFSTDSAIARLFAQESRIGYAVTIRIKRKYLAKGATGAENGWIAQQGAPYEIVAVEKRDSVSGGEWTPMDEGMLRAAARNEEMAKYVLHIETITAAEYLKQFEGPKKLEETRKYLAYQKEVYAKD</sequence>
<dbReference type="Pfam" id="PF13699">
    <property type="entry name" value="eCIS_core"/>
    <property type="match status" value="1"/>
</dbReference>
<gene>
    <name evidence="3" type="ORF">GCM10023220_02830</name>
</gene>